<dbReference type="AlphaFoldDB" id="A0A220VHS2"/>
<sequence length="221" mass="24569">MTVLNTQEIEIGSNITASIIWLHGLGANGHDFEPIVPELNLPSSIGIRFIFPHSPSIPVTINGGVVMPAWYDILDFSAMKNINEEQLLISADKICTLIDREIEKGIPSERIILAGFSQGGAVVYETFSNYSKKLGGLMGLSTYYPTAHLQHDTHVNKTTPILIMHGNRDPIVPLQLGEEAMHEFNKEGFEPEFKVFNMEHSVCPEQISLIGKWLNDILTTK</sequence>
<keyword evidence="2" id="KW-0378">Hydrolase</keyword>
<dbReference type="RefSeq" id="WP_089074759.1">
    <property type="nucleotide sequence ID" value="NZ_CBCSAM010000003.1"/>
</dbReference>
<accession>A0A220VHS2</accession>
<evidence type="ECO:0000313" key="4">
    <source>
        <dbReference type="EMBL" id="ASK79851.1"/>
    </source>
</evidence>
<dbReference type="SUPFAM" id="SSF53474">
    <property type="entry name" value="alpha/beta-Hydrolases"/>
    <property type="match status" value="1"/>
</dbReference>
<evidence type="ECO:0000256" key="1">
    <source>
        <dbReference type="ARBA" id="ARBA00006499"/>
    </source>
</evidence>
<protein>
    <submittedName>
        <fullName evidence="4">Carboxylesterase</fullName>
    </submittedName>
</protein>
<evidence type="ECO:0000259" key="3">
    <source>
        <dbReference type="Pfam" id="PF02230"/>
    </source>
</evidence>
<comment type="similarity">
    <text evidence="1">Belongs to the AB hydrolase superfamily. AB hydrolase 2 family.</text>
</comment>
<dbReference type="GO" id="GO:0016787">
    <property type="term" value="F:hydrolase activity"/>
    <property type="evidence" value="ECO:0007669"/>
    <property type="project" value="UniProtKB-KW"/>
</dbReference>
<keyword evidence="5" id="KW-1185">Reference proteome</keyword>
<gene>
    <name evidence="4" type="ORF">CF386_12500</name>
</gene>
<proteinExistence type="inferred from homology"/>
<dbReference type="KEGG" id="pmai:CF386_12500"/>
<dbReference type="InterPro" id="IPR029058">
    <property type="entry name" value="AB_hydrolase_fold"/>
</dbReference>
<organism evidence="4 5">
    <name type="scientific">Paraphotobacterium marinum</name>
    <dbReference type="NCBI Taxonomy" id="1755811"/>
    <lineage>
        <taxon>Bacteria</taxon>
        <taxon>Pseudomonadati</taxon>
        <taxon>Pseudomonadota</taxon>
        <taxon>Gammaproteobacteria</taxon>
        <taxon>Vibrionales</taxon>
        <taxon>Vibrionaceae</taxon>
        <taxon>Paraphotobacterium</taxon>
    </lineage>
</organism>
<reference evidence="4 5" key="1">
    <citation type="journal article" date="2016" name="Int. J. Syst. Evol. Microbiol.">
        <title>Paraphotobacterium marinum gen. nov., sp. nov., a member of the family Vibrionaceae, isolated from surface seawater.</title>
        <authorList>
            <person name="Huang Z."/>
            <person name="Dong C."/>
            <person name="Shao Z."/>
        </authorList>
    </citation>
    <scope>NUCLEOTIDE SEQUENCE [LARGE SCALE GENOMIC DNA]</scope>
    <source>
        <strain evidence="4 5">NSCS20N07D</strain>
    </source>
</reference>
<dbReference type="Gene3D" id="3.40.50.1820">
    <property type="entry name" value="alpha/beta hydrolase"/>
    <property type="match status" value="1"/>
</dbReference>
<dbReference type="Pfam" id="PF02230">
    <property type="entry name" value="Abhydrolase_2"/>
    <property type="match status" value="1"/>
</dbReference>
<name>A0A220VHS2_9GAMM</name>
<evidence type="ECO:0000313" key="5">
    <source>
        <dbReference type="Proteomes" id="UP000242175"/>
    </source>
</evidence>
<dbReference type="InterPro" id="IPR050565">
    <property type="entry name" value="LYPA1-2/EST-like"/>
</dbReference>
<dbReference type="InterPro" id="IPR003140">
    <property type="entry name" value="PLipase/COase/thioEstase"/>
</dbReference>
<dbReference type="EMBL" id="CP022356">
    <property type="protein sequence ID" value="ASK79851.1"/>
    <property type="molecule type" value="Genomic_DNA"/>
</dbReference>
<dbReference type="PANTHER" id="PTHR10655:SF17">
    <property type="entry name" value="LYSOPHOSPHOLIPASE-LIKE PROTEIN 1"/>
    <property type="match status" value="1"/>
</dbReference>
<dbReference type="Proteomes" id="UP000242175">
    <property type="component" value="Chromosome small"/>
</dbReference>
<dbReference type="OrthoDB" id="9801763at2"/>
<feature type="domain" description="Phospholipase/carboxylesterase/thioesterase" evidence="3">
    <location>
        <begin position="14"/>
        <end position="215"/>
    </location>
</feature>
<dbReference type="PANTHER" id="PTHR10655">
    <property type="entry name" value="LYSOPHOSPHOLIPASE-RELATED"/>
    <property type="match status" value="1"/>
</dbReference>
<evidence type="ECO:0000256" key="2">
    <source>
        <dbReference type="ARBA" id="ARBA00022801"/>
    </source>
</evidence>